<dbReference type="EMBL" id="JAACJK010000110">
    <property type="protein sequence ID" value="KAF5332840.1"/>
    <property type="molecule type" value="Genomic_DNA"/>
</dbReference>
<accession>A0A8H5C0C9</accession>
<sequence>MTSLEAFEKQDSLFEARPSNIEGIPPSLRPDDIPDNLKRAALRLELPPSYALVGVYRLFTDRNLWKPTWDKCKHGVARGVLVGAVWAVLTFGIQERFIRTFLRNSPRITGLSNATVFGYPIPFDLSTYAALIYMGDQLTTILRFFLSKNIRIARERVWQHTVASRGKGPDFFQPYVEEWDVPPVVDSKEGWLEKLVGGWMGMFVLKRVVLAPLALYPFVGTVVSAWFRALGTSRQLHRRYFEAKKMTQHEIAVFMEERKWDYRSMSLLRKSFNHSVFMLPQAFGFLAALLEGLPIIGIVFTISNRIGAAMWAFDLEKHQHWVRQEKLQKAK</sequence>
<keyword evidence="1" id="KW-1133">Transmembrane helix</keyword>
<dbReference type="PANTHER" id="PTHR34292:SF2">
    <property type="entry name" value="OUTER SPORE WALL PROTEIN LDS1"/>
    <property type="match status" value="1"/>
</dbReference>
<evidence type="ECO:0000313" key="3">
    <source>
        <dbReference type="Proteomes" id="UP000541558"/>
    </source>
</evidence>
<feature type="transmembrane region" description="Helical" evidence="1">
    <location>
        <begin position="75"/>
        <end position="93"/>
    </location>
</feature>
<proteinExistence type="predicted"/>
<dbReference type="InterPro" id="IPR052786">
    <property type="entry name" value="Spore_wall_assembly"/>
</dbReference>
<reference evidence="2 3" key="1">
    <citation type="journal article" date="2020" name="ISME J.">
        <title>Uncovering the hidden diversity of litter-decomposition mechanisms in mushroom-forming fungi.</title>
        <authorList>
            <person name="Floudas D."/>
            <person name="Bentzer J."/>
            <person name="Ahren D."/>
            <person name="Johansson T."/>
            <person name="Persson P."/>
            <person name="Tunlid A."/>
        </authorList>
    </citation>
    <scope>NUCLEOTIDE SEQUENCE [LARGE SCALE GENOMIC DNA]</scope>
    <source>
        <strain evidence="2 3">CBS 175.51</strain>
    </source>
</reference>
<evidence type="ECO:0000313" key="2">
    <source>
        <dbReference type="EMBL" id="KAF5332840.1"/>
    </source>
</evidence>
<evidence type="ECO:0000256" key="1">
    <source>
        <dbReference type="SAM" id="Phobius"/>
    </source>
</evidence>
<dbReference type="Proteomes" id="UP000541558">
    <property type="component" value="Unassembled WGS sequence"/>
</dbReference>
<comment type="caution">
    <text evidence="2">The sequence shown here is derived from an EMBL/GenBank/DDBJ whole genome shotgun (WGS) entry which is preliminary data.</text>
</comment>
<dbReference type="PANTHER" id="PTHR34292">
    <property type="entry name" value="OUTER SPORE WALL PROTEIN LDS1"/>
    <property type="match status" value="1"/>
</dbReference>
<keyword evidence="3" id="KW-1185">Reference proteome</keyword>
<dbReference type="AlphaFoldDB" id="A0A8H5C0C9"/>
<keyword evidence="1" id="KW-0812">Transmembrane</keyword>
<feature type="transmembrane region" description="Helical" evidence="1">
    <location>
        <begin position="125"/>
        <end position="146"/>
    </location>
</feature>
<keyword evidence="1" id="KW-0472">Membrane</keyword>
<protein>
    <submittedName>
        <fullName evidence="2">Uncharacterized protein</fullName>
    </submittedName>
</protein>
<organism evidence="2 3">
    <name type="scientific">Ephemerocybe angulata</name>
    <dbReference type="NCBI Taxonomy" id="980116"/>
    <lineage>
        <taxon>Eukaryota</taxon>
        <taxon>Fungi</taxon>
        <taxon>Dikarya</taxon>
        <taxon>Basidiomycota</taxon>
        <taxon>Agaricomycotina</taxon>
        <taxon>Agaricomycetes</taxon>
        <taxon>Agaricomycetidae</taxon>
        <taxon>Agaricales</taxon>
        <taxon>Agaricineae</taxon>
        <taxon>Psathyrellaceae</taxon>
        <taxon>Ephemerocybe</taxon>
    </lineage>
</organism>
<gene>
    <name evidence="2" type="ORF">D9611_005432</name>
</gene>
<name>A0A8H5C0C9_9AGAR</name>
<feature type="transmembrane region" description="Helical" evidence="1">
    <location>
        <begin position="208"/>
        <end position="227"/>
    </location>
</feature>
<dbReference type="OrthoDB" id="10012223at2759"/>
<feature type="transmembrane region" description="Helical" evidence="1">
    <location>
        <begin position="282"/>
        <end position="302"/>
    </location>
</feature>